<organism evidence="1 2">
    <name type="scientific">Puccinia sorghi</name>
    <dbReference type="NCBI Taxonomy" id="27349"/>
    <lineage>
        <taxon>Eukaryota</taxon>
        <taxon>Fungi</taxon>
        <taxon>Dikarya</taxon>
        <taxon>Basidiomycota</taxon>
        <taxon>Pucciniomycotina</taxon>
        <taxon>Pucciniomycetes</taxon>
        <taxon>Pucciniales</taxon>
        <taxon>Pucciniaceae</taxon>
        <taxon>Puccinia</taxon>
    </lineage>
</organism>
<reference evidence="1 2" key="1">
    <citation type="submission" date="2015-08" db="EMBL/GenBank/DDBJ databases">
        <title>Next Generation Sequencing and Analysis of the Genome of Puccinia sorghi L Schw, the Causal Agent of Maize Common Rust.</title>
        <authorList>
            <person name="Rochi L."/>
            <person name="Burguener G."/>
            <person name="Darino M."/>
            <person name="Turjanski A."/>
            <person name="Kreff E."/>
            <person name="Dieguez M.J."/>
            <person name="Sacco F."/>
        </authorList>
    </citation>
    <scope>NUCLEOTIDE SEQUENCE [LARGE SCALE GENOMIC DNA]</scope>
    <source>
        <strain evidence="1 2">RO10H11247</strain>
    </source>
</reference>
<protein>
    <submittedName>
        <fullName evidence="1">Uncharacterized protein</fullName>
    </submittedName>
</protein>
<evidence type="ECO:0000313" key="1">
    <source>
        <dbReference type="EMBL" id="KNZ52416.1"/>
    </source>
</evidence>
<name>A0A0L6UV66_9BASI</name>
<gene>
    <name evidence="1" type="ORF">VP01_3585g3</name>
</gene>
<dbReference type="Proteomes" id="UP000037035">
    <property type="component" value="Unassembled WGS sequence"/>
</dbReference>
<dbReference type="VEuPathDB" id="FungiDB:VP01_3585g3"/>
<evidence type="ECO:0000313" key="2">
    <source>
        <dbReference type="Proteomes" id="UP000037035"/>
    </source>
</evidence>
<accession>A0A0L6UV66</accession>
<keyword evidence="2" id="KW-1185">Reference proteome</keyword>
<dbReference type="AlphaFoldDB" id="A0A0L6UV66"/>
<dbReference type="OrthoDB" id="2447685at2759"/>
<sequence length="32" mass="3766">MKDNGTVSTYIAQFWTLQSRVNWNNAAFAFHF</sequence>
<dbReference type="EMBL" id="LAVV01008596">
    <property type="protein sequence ID" value="KNZ52416.1"/>
    <property type="molecule type" value="Genomic_DNA"/>
</dbReference>
<comment type="caution">
    <text evidence="1">The sequence shown here is derived from an EMBL/GenBank/DDBJ whole genome shotgun (WGS) entry which is preliminary data.</text>
</comment>
<proteinExistence type="predicted"/>